<proteinExistence type="predicted"/>
<gene>
    <name evidence="2" type="ORF">F3J40_19955</name>
</gene>
<evidence type="ECO:0000313" key="3">
    <source>
        <dbReference type="Proteomes" id="UP001515683"/>
    </source>
</evidence>
<dbReference type="RefSeq" id="WP_167017455.1">
    <property type="nucleotide sequence ID" value="NZ_VWXF01000010.1"/>
</dbReference>
<sequence>MKPVLFTAQQQQDLSPWEPIASPLSEPCSMHRAAETEIAQYPGTSMGIWDCTPGIWRRGLMQREYCYFLSGHCFFTPDGGETLEIKAGDSIFFPQQTHGTWDVRETVRKAFFIMGDQPV</sequence>
<dbReference type="InterPro" id="IPR011051">
    <property type="entry name" value="RmlC_Cupin_sf"/>
</dbReference>
<dbReference type="InterPro" id="IPR014710">
    <property type="entry name" value="RmlC-like_jellyroll"/>
</dbReference>
<dbReference type="PANTHER" id="PTHR40943">
    <property type="entry name" value="CYTOPLASMIC PROTEIN-RELATED"/>
    <property type="match status" value="1"/>
</dbReference>
<keyword evidence="3" id="KW-1185">Reference proteome</keyword>
<organism evidence="2 3">
    <name type="scientific">Candidatus Pantoea multigeneris</name>
    <dbReference type="NCBI Taxonomy" id="2608357"/>
    <lineage>
        <taxon>Bacteria</taxon>
        <taxon>Pseudomonadati</taxon>
        <taxon>Pseudomonadota</taxon>
        <taxon>Gammaproteobacteria</taxon>
        <taxon>Enterobacterales</taxon>
        <taxon>Erwiniaceae</taxon>
        <taxon>Pantoea</taxon>
    </lineage>
</organism>
<dbReference type="InterPro" id="IPR008579">
    <property type="entry name" value="UGlyAH_Cupin_dom"/>
</dbReference>
<protein>
    <submittedName>
        <fullName evidence="2">DUF861 domain-containing protein</fullName>
    </submittedName>
</protein>
<dbReference type="Proteomes" id="UP001515683">
    <property type="component" value="Unassembled WGS sequence"/>
</dbReference>
<dbReference type="Pfam" id="PF05899">
    <property type="entry name" value="Cupin_3"/>
    <property type="match status" value="1"/>
</dbReference>
<feature type="domain" description="(S)-ureidoglycine aminohydrolase cupin" evidence="1">
    <location>
        <begin position="45"/>
        <end position="111"/>
    </location>
</feature>
<evidence type="ECO:0000259" key="1">
    <source>
        <dbReference type="Pfam" id="PF05899"/>
    </source>
</evidence>
<name>A0ABX0RKJ2_9GAMM</name>
<accession>A0ABX0RKJ2</accession>
<comment type="caution">
    <text evidence="2">The sequence shown here is derived from an EMBL/GenBank/DDBJ whole genome shotgun (WGS) entry which is preliminary data.</text>
</comment>
<dbReference type="SUPFAM" id="SSF51182">
    <property type="entry name" value="RmlC-like cupins"/>
    <property type="match status" value="1"/>
</dbReference>
<dbReference type="PANTHER" id="PTHR40943:SF1">
    <property type="entry name" value="CYTOPLASMIC PROTEIN"/>
    <property type="match status" value="1"/>
</dbReference>
<dbReference type="CDD" id="cd02227">
    <property type="entry name" value="cupin_TM1112-like"/>
    <property type="match status" value="1"/>
</dbReference>
<evidence type="ECO:0000313" key="2">
    <source>
        <dbReference type="EMBL" id="NIF23860.1"/>
    </source>
</evidence>
<dbReference type="EMBL" id="VWXF01000010">
    <property type="protein sequence ID" value="NIF23860.1"/>
    <property type="molecule type" value="Genomic_DNA"/>
</dbReference>
<dbReference type="Gene3D" id="2.60.120.10">
    <property type="entry name" value="Jelly Rolls"/>
    <property type="match status" value="1"/>
</dbReference>
<reference evidence="2 3" key="1">
    <citation type="journal article" date="2019" name="bioRxiv">
        <title>Bacteria contribute to plant secondary compound degradation in a generalist herbivore system.</title>
        <authorList>
            <person name="Francoeur C.B."/>
            <person name="Khadempour L."/>
            <person name="Moreira-Soto R.D."/>
            <person name="Gotting K."/>
            <person name="Book A.J."/>
            <person name="Pinto-Tomas A.A."/>
            <person name="Keefover-Ring K."/>
            <person name="Currie C.R."/>
        </authorList>
    </citation>
    <scope>NUCLEOTIDE SEQUENCE [LARGE SCALE GENOMIC DNA]</scope>
    <source>
        <strain evidence="2">Acro-835</strain>
    </source>
</reference>